<dbReference type="InterPro" id="IPR001173">
    <property type="entry name" value="Glyco_trans_2-like"/>
</dbReference>
<organism evidence="2 3">
    <name type="scientific">Methanomicrobium antiquum</name>
    <dbReference type="NCBI Taxonomy" id="487686"/>
    <lineage>
        <taxon>Archaea</taxon>
        <taxon>Methanobacteriati</taxon>
        <taxon>Methanobacteriota</taxon>
        <taxon>Stenosarchaea group</taxon>
        <taxon>Methanomicrobia</taxon>
        <taxon>Methanomicrobiales</taxon>
        <taxon>Methanomicrobiaceae</taxon>
        <taxon>Methanomicrobium</taxon>
    </lineage>
</organism>
<name>A0AAF0JN07_9EURY</name>
<dbReference type="EC" id="2.4.-.-" evidence="2"/>
<reference evidence="2" key="1">
    <citation type="submission" date="2022-01" db="EMBL/GenBank/DDBJ databases">
        <title>Complete genome of Methanomicrobium antiquum DSM 21220.</title>
        <authorList>
            <person name="Chen S.-C."/>
            <person name="You Y.-T."/>
            <person name="Zhou Y.-Z."/>
            <person name="Lai M.-C."/>
        </authorList>
    </citation>
    <scope>NUCLEOTIDE SEQUENCE</scope>
    <source>
        <strain evidence="2">DSM 21220</strain>
    </source>
</reference>
<dbReference type="InterPro" id="IPR029044">
    <property type="entry name" value="Nucleotide-diphossugar_trans"/>
</dbReference>
<dbReference type="GO" id="GO:0016757">
    <property type="term" value="F:glycosyltransferase activity"/>
    <property type="evidence" value="ECO:0007669"/>
    <property type="project" value="UniProtKB-KW"/>
</dbReference>
<proteinExistence type="predicted"/>
<dbReference type="AlphaFoldDB" id="A0AAF0JN07"/>
<dbReference type="Pfam" id="PF00535">
    <property type="entry name" value="Glycos_transf_2"/>
    <property type="match status" value="1"/>
</dbReference>
<keyword evidence="2" id="KW-0808">Transferase</keyword>
<accession>A0AAF0JN07</accession>
<gene>
    <name evidence="2" type="ORF">L1994_01540</name>
</gene>
<feature type="domain" description="Glycosyltransferase 2-like" evidence="1">
    <location>
        <begin position="11"/>
        <end position="171"/>
    </location>
</feature>
<evidence type="ECO:0000313" key="3">
    <source>
        <dbReference type="Proteomes" id="UP001218895"/>
    </source>
</evidence>
<dbReference type="Proteomes" id="UP001218895">
    <property type="component" value="Chromosome"/>
</dbReference>
<dbReference type="SUPFAM" id="SSF53448">
    <property type="entry name" value="Nucleotide-diphospho-sugar transferases"/>
    <property type="match status" value="1"/>
</dbReference>
<evidence type="ECO:0000259" key="1">
    <source>
        <dbReference type="Pfam" id="PF00535"/>
    </source>
</evidence>
<dbReference type="GO" id="GO:0006487">
    <property type="term" value="P:protein N-linked glycosylation"/>
    <property type="evidence" value="ECO:0007669"/>
    <property type="project" value="TreeGrafter"/>
</dbReference>
<dbReference type="EMBL" id="CP091092">
    <property type="protein sequence ID" value="WFN37105.1"/>
    <property type="molecule type" value="Genomic_DNA"/>
</dbReference>
<dbReference type="GeneID" id="79949038"/>
<dbReference type="Gene3D" id="3.90.550.10">
    <property type="entry name" value="Spore Coat Polysaccharide Biosynthesis Protein SpsA, Chain A"/>
    <property type="match status" value="1"/>
</dbReference>
<keyword evidence="2" id="KW-0328">Glycosyltransferase</keyword>
<keyword evidence="3" id="KW-1185">Reference proteome</keyword>
<dbReference type="RefSeq" id="WP_278099943.1">
    <property type="nucleotide sequence ID" value="NZ_CP091092.1"/>
</dbReference>
<dbReference type="KEGG" id="manq:L1994_01540"/>
<protein>
    <submittedName>
        <fullName evidence="2">Glycosyltransferase</fullName>
        <ecNumber evidence="2">2.4.-.-</ecNumber>
    </submittedName>
</protein>
<dbReference type="PANTHER" id="PTHR10859:SF91">
    <property type="entry name" value="DOLICHYL-PHOSPHATE BETA-GLUCOSYLTRANSFERASE"/>
    <property type="match status" value="1"/>
</dbReference>
<evidence type="ECO:0000313" key="2">
    <source>
        <dbReference type="EMBL" id="WFN37105.1"/>
    </source>
</evidence>
<sequence>MNKISGENCTLIVPAYNEERRIRSFLSEIKSYSGPLIFVCDGSDKTAEIVKNFAEKEDFLKIKIIDFQSRLGKGGGIIEGIKACDTDYVGFTDADGSTPVSEINRLFSYLLNYDCVIGSRWLKGAEIKKKQPFARLFQSRLFNIYVRLLFGLKFYDTQCGAKVFRKNAVDAVLPDITSYGFEFDVEVLHLLLKRGFLVEEVPIKWNDTDESHVKSRDGIGMLLNLLKIRFNQKRNDKTTR</sequence>
<dbReference type="PANTHER" id="PTHR10859">
    <property type="entry name" value="GLYCOSYL TRANSFERASE"/>
    <property type="match status" value="1"/>
</dbReference>